<dbReference type="InterPro" id="IPR029058">
    <property type="entry name" value="AB_hydrolase_fold"/>
</dbReference>
<dbReference type="Pfam" id="PF00756">
    <property type="entry name" value="Esterase"/>
    <property type="match status" value="1"/>
</dbReference>
<reference evidence="1 2" key="1">
    <citation type="submission" date="2024-06" db="EMBL/GenBank/DDBJ databases">
        <authorList>
            <person name="Li F."/>
        </authorList>
    </citation>
    <scope>NUCLEOTIDE SEQUENCE [LARGE SCALE GENOMIC DNA]</scope>
    <source>
        <strain evidence="1 2">GXAS 311</strain>
    </source>
</reference>
<protein>
    <submittedName>
        <fullName evidence="1">S-formylglutathione hydrolase</fullName>
        <ecNumber evidence="1">3.1.2.12</ecNumber>
    </submittedName>
</protein>
<dbReference type="PANTHER" id="PTHR10061">
    <property type="entry name" value="S-FORMYLGLUTATHIONE HYDROLASE"/>
    <property type="match status" value="1"/>
</dbReference>
<dbReference type="InterPro" id="IPR014186">
    <property type="entry name" value="S-formylglutathione_hydrol"/>
</dbReference>
<dbReference type="EMBL" id="JBEVCJ010000002">
    <property type="protein sequence ID" value="MET1254001.1"/>
    <property type="molecule type" value="Genomic_DNA"/>
</dbReference>
<dbReference type="InterPro" id="IPR000801">
    <property type="entry name" value="Esterase-like"/>
</dbReference>
<keyword evidence="1" id="KW-0378">Hydrolase</keyword>
<comment type="caution">
    <text evidence="1">The sequence shown here is derived from an EMBL/GenBank/DDBJ whole genome shotgun (WGS) entry which is preliminary data.</text>
</comment>
<evidence type="ECO:0000313" key="1">
    <source>
        <dbReference type="EMBL" id="MET1254001.1"/>
    </source>
</evidence>
<dbReference type="NCBIfam" id="TIGR02821">
    <property type="entry name" value="fghA_ester_D"/>
    <property type="match status" value="1"/>
</dbReference>
<dbReference type="SUPFAM" id="SSF53474">
    <property type="entry name" value="alpha/beta-Hydrolases"/>
    <property type="match status" value="1"/>
</dbReference>
<organism evidence="1 2">
    <name type="scientific">Aliikangiella maris</name>
    <dbReference type="NCBI Taxonomy" id="3162458"/>
    <lineage>
        <taxon>Bacteria</taxon>
        <taxon>Pseudomonadati</taxon>
        <taxon>Pseudomonadota</taxon>
        <taxon>Gammaproteobacteria</taxon>
        <taxon>Oceanospirillales</taxon>
        <taxon>Pleioneaceae</taxon>
        <taxon>Aliikangiella</taxon>
    </lineage>
</organism>
<dbReference type="Proteomes" id="UP001548189">
    <property type="component" value="Unassembled WGS sequence"/>
</dbReference>
<dbReference type="Gene3D" id="3.40.50.1820">
    <property type="entry name" value="alpha/beta hydrolase"/>
    <property type="match status" value="1"/>
</dbReference>
<gene>
    <name evidence="1" type="primary">fghA</name>
    <name evidence="1" type="ORF">ABVT43_02565</name>
</gene>
<proteinExistence type="predicted"/>
<accession>A0ABV2BPX7</accession>
<name>A0ABV2BPX7_9GAMM</name>
<dbReference type="PANTHER" id="PTHR10061:SF0">
    <property type="entry name" value="S-FORMYLGLUTATHIONE HYDROLASE"/>
    <property type="match status" value="1"/>
</dbReference>
<keyword evidence="2" id="KW-1185">Reference proteome</keyword>
<dbReference type="EC" id="3.1.2.12" evidence="1"/>
<sequence length="289" mass="32250">MNWQTISEQKSFGGTQGVYRHNASTTRCEMELSVYVPHTQGAEGDSTSKQLPVLYYLSGLTCTQENVTTKAGFQQFANEFGFIVVCPDTSPRGSELPGEHDSYDFGSGAGFYVNATQPPWSAQYQMYDYIVKELPPLIEQHFPVDHKRCGIFGHSMGGHGALTIGLRNPEQYQSISAFSPIVAPMQCPWGQKAFSGYLGSEQTSWQQYDATALINNGHRSSHAILIDQGGSDNFLAEQLKPELFTQACEEKNQPVTLRVHPGYDHSYYFISSFMRDHFVHHAANLNTKN</sequence>
<evidence type="ECO:0000313" key="2">
    <source>
        <dbReference type="Proteomes" id="UP001548189"/>
    </source>
</evidence>
<dbReference type="GO" id="GO:0018738">
    <property type="term" value="F:S-formylglutathione hydrolase activity"/>
    <property type="evidence" value="ECO:0007669"/>
    <property type="project" value="UniProtKB-EC"/>
</dbReference>